<feature type="chain" id="PRO_5047464245" description="FecR family protein" evidence="2">
    <location>
        <begin position="31"/>
        <end position="641"/>
    </location>
</feature>
<evidence type="ECO:0008006" key="5">
    <source>
        <dbReference type="Google" id="ProtNLM"/>
    </source>
</evidence>
<proteinExistence type="predicted"/>
<dbReference type="EMBL" id="JADIKJ010000015">
    <property type="protein sequence ID" value="MFK2901477.1"/>
    <property type="molecule type" value="Genomic_DNA"/>
</dbReference>
<keyword evidence="4" id="KW-1185">Reference proteome</keyword>
<evidence type="ECO:0000256" key="2">
    <source>
        <dbReference type="SAM" id="SignalP"/>
    </source>
</evidence>
<evidence type="ECO:0000256" key="1">
    <source>
        <dbReference type="SAM" id="MobiDB-lite"/>
    </source>
</evidence>
<protein>
    <recommendedName>
        <fullName evidence="5">FecR family protein</fullName>
    </recommendedName>
</protein>
<gene>
    <name evidence="3" type="ORF">ISP15_14135</name>
</gene>
<evidence type="ECO:0000313" key="3">
    <source>
        <dbReference type="EMBL" id="MFK2901477.1"/>
    </source>
</evidence>
<dbReference type="Pfam" id="PF20245">
    <property type="entry name" value="DUF6600"/>
    <property type="match status" value="1"/>
</dbReference>
<name>A0ABW8JNN9_9GAMM</name>
<reference evidence="3 4" key="1">
    <citation type="submission" date="2020-10" db="EMBL/GenBank/DDBJ databases">
        <title>Phylogeny of dyella-like bacteria.</title>
        <authorList>
            <person name="Fu J."/>
        </authorList>
    </citation>
    <scope>NUCLEOTIDE SEQUENCE [LARGE SCALE GENOMIC DNA]</scope>
    <source>
        <strain evidence="3 4">JP1</strain>
    </source>
</reference>
<feature type="signal peptide" evidence="2">
    <location>
        <begin position="1"/>
        <end position="30"/>
    </location>
</feature>
<keyword evidence="2" id="KW-0732">Signal</keyword>
<dbReference type="RefSeq" id="WP_404548261.1">
    <property type="nucleotide sequence ID" value="NZ_JADIKJ010000015.1"/>
</dbReference>
<evidence type="ECO:0000313" key="4">
    <source>
        <dbReference type="Proteomes" id="UP001620461"/>
    </source>
</evidence>
<organism evidence="3 4">
    <name type="scientific">Dyella jejuensis</name>
    <dbReference type="NCBI Taxonomy" id="1432009"/>
    <lineage>
        <taxon>Bacteria</taxon>
        <taxon>Pseudomonadati</taxon>
        <taxon>Pseudomonadota</taxon>
        <taxon>Gammaproteobacteria</taxon>
        <taxon>Lysobacterales</taxon>
        <taxon>Rhodanobacteraceae</taxon>
        <taxon>Dyella</taxon>
    </lineage>
</organism>
<dbReference type="InterPro" id="IPR046535">
    <property type="entry name" value="DUF6600"/>
</dbReference>
<dbReference type="PANTHER" id="PTHR38731">
    <property type="entry name" value="LIPL45-RELATED LIPOPROTEIN-RELATED"/>
    <property type="match status" value="1"/>
</dbReference>
<accession>A0ABW8JNN9</accession>
<feature type="region of interest" description="Disordered" evidence="1">
    <location>
        <begin position="551"/>
        <end position="641"/>
    </location>
</feature>
<sequence length="641" mass="69155">MRAFEFAVPFSRGWRLLFAALLLGAGAAHAQTDAGDPPARVARVAYAAGDLGLMPAGSTAWSAADINRPLTNGDKLSSGPDAKAELDLGGAALRIAGGSDLGVLNLNEQIGQFELTQGTLNLSVRNLDPGASYEIDTPTLALVLNQPGIVRVDVDGDGNATSVTVFDGVATVYGENHAQREVYSGRHYQFNDSALNNVVVDDSEGGDAFDVWCSGRDAQEANSAGAQYVSDDVVGSDDLDNWGSWEEDEDYGAVWYPANVAVGWAPYRFGHWVWIAPWGWTWIDDLPWGFAPYHYGRWAFMHNRWGWIPGPRRMRPVYAPALVAFVGSGRSGPVGWFPLGPRDVYNPWYRASRNYYTGVNLSNLDGGRYGDRGALATAIHHQYALYQGGRPIPASAYTYRHAAHALTAVSAQAFASARNVQSSQVHLNAQQMAAASVLAPAALQRPAAASFGRPRAVSARPLPSAAFNRTVVAVGRPAAALAATASARAGRPASQVRILDAHVNAAPRVITGEGFARPATRGVPAASRPAAPSLPQVPHFEQAQQIRPIEQAPRAQPQPSVQEEQQRFGAAQHSHEYVPEQARPYAPMREPNPSYEPQPRQYGMPQYAHPEQARPQEFHPSQNAPHPRESAPASPRNDSQH</sequence>
<dbReference type="Proteomes" id="UP001620461">
    <property type="component" value="Unassembled WGS sequence"/>
</dbReference>
<comment type="caution">
    <text evidence="3">The sequence shown here is derived from an EMBL/GenBank/DDBJ whole genome shotgun (WGS) entry which is preliminary data.</text>
</comment>